<dbReference type="CDD" id="cd02440">
    <property type="entry name" value="AdoMet_MTases"/>
    <property type="match status" value="1"/>
</dbReference>
<dbReference type="HOGENOM" id="CLU_852117_0_0_0"/>
<dbReference type="EMBL" id="CP000975">
    <property type="protein sequence ID" value="ACD82397.1"/>
    <property type="molecule type" value="Genomic_DNA"/>
</dbReference>
<name>B3DYC0_METI4</name>
<keyword evidence="1" id="KW-0489">Methyltransferase</keyword>
<sequence length="321" mass="36492">MSSSKLSCRICGCVADHPRYMAKETIMGSFERFSYFKCLDCGCLQIESIPKDLERYYAFHYHAQILEVGRLERKGTIPLKQGLAKLVLLSARRAKRARVFLEKLFPGFLCDLGELGIDQESRILDYGCGRGSFLFRLHGWGFKNLMGLDPYIEAQQQIPAKGLVIKKGDYTQLTGIFDLVILNHVIEHLENPLLVLKALREHLSEAGTMIISTPLADSYGWRKFGNCWAMWDPPRHLHLFTVKSMAVAAQKSGLKIAKIQYDSGQNNWTTSQLFSLSPESGRISTLSQEELSWRQKKIKKYLKMIDALGDSEMASFWLKIG</sequence>
<keyword evidence="1" id="KW-0808">Transferase</keyword>
<dbReference type="PANTHER" id="PTHR43861">
    <property type="entry name" value="TRANS-ACONITATE 2-METHYLTRANSFERASE-RELATED"/>
    <property type="match status" value="1"/>
</dbReference>
<protein>
    <submittedName>
        <fullName evidence="1">SAM-dependent methyltransferase</fullName>
    </submittedName>
</protein>
<dbReference type="STRING" id="481448.Minf_0339"/>
<dbReference type="RefSeq" id="WP_012462679.1">
    <property type="nucleotide sequence ID" value="NC_010794.1"/>
</dbReference>
<dbReference type="GO" id="GO:0008168">
    <property type="term" value="F:methyltransferase activity"/>
    <property type="evidence" value="ECO:0007669"/>
    <property type="project" value="UniProtKB-KW"/>
</dbReference>
<dbReference type="GO" id="GO:0032259">
    <property type="term" value="P:methylation"/>
    <property type="evidence" value="ECO:0007669"/>
    <property type="project" value="UniProtKB-KW"/>
</dbReference>
<evidence type="ECO:0000313" key="1">
    <source>
        <dbReference type="EMBL" id="ACD82397.1"/>
    </source>
</evidence>
<dbReference type="AlphaFoldDB" id="B3DYC0"/>
<accession>B3DYC0</accession>
<dbReference type="SUPFAM" id="SSF53335">
    <property type="entry name" value="S-adenosyl-L-methionine-dependent methyltransferases"/>
    <property type="match status" value="1"/>
</dbReference>
<proteinExistence type="predicted"/>
<dbReference type="eggNOG" id="COG2227">
    <property type="taxonomic scope" value="Bacteria"/>
</dbReference>
<reference evidence="1 2" key="1">
    <citation type="journal article" date="2008" name="Biol. Direct">
        <title>Complete genome sequence of the extremely acidophilic methanotroph isolate V4, Methylacidiphilum infernorum, a representative of the bacterial phylum Verrucomicrobia.</title>
        <authorList>
            <person name="Hou S."/>
            <person name="Makarova K.S."/>
            <person name="Saw J.H."/>
            <person name="Senin P."/>
            <person name="Ly B.V."/>
            <person name="Zhou Z."/>
            <person name="Ren Y."/>
            <person name="Wang J."/>
            <person name="Galperin M.Y."/>
            <person name="Omelchenko M.V."/>
            <person name="Wolf Y.I."/>
            <person name="Yutin N."/>
            <person name="Koonin E.V."/>
            <person name="Stott M.B."/>
            <person name="Mountain B.W."/>
            <person name="Crowe M.A."/>
            <person name="Smirnova A.V."/>
            <person name="Dunfield P.F."/>
            <person name="Feng L."/>
            <person name="Wang L."/>
            <person name="Alam M."/>
        </authorList>
    </citation>
    <scope>NUCLEOTIDE SEQUENCE [LARGE SCALE GENOMIC DNA]</scope>
    <source>
        <strain evidence="2">Isolate V4</strain>
    </source>
</reference>
<gene>
    <name evidence="1" type="primary">smtA</name>
    <name evidence="1" type="ordered locus">Minf_0339</name>
</gene>
<dbReference type="Pfam" id="PF13489">
    <property type="entry name" value="Methyltransf_23"/>
    <property type="match status" value="1"/>
</dbReference>
<dbReference type="Proteomes" id="UP000009149">
    <property type="component" value="Chromosome"/>
</dbReference>
<evidence type="ECO:0000313" key="2">
    <source>
        <dbReference type="Proteomes" id="UP000009149"/>
    </source>
</evidence>
<dbReference type="OrthoDB" id="9791837at2"/>
<dbReference type="Gene3D" id="3.40.50.150">
    <property type="entry name" value="Vaccinia Virus protein VP39"/>
    <property type="match status" value="1"/>
</dbReference>
<dbReference type="InterPro" id="IPR029063">
    <property type="entry name" value="SAM-dependent_MTases_sf"/>
</dbReference>
<dbReference type="KEGG" id="min:Minf_0339"/>
<organism evidence="1 2">
    <name type="scientific">Methylacidiphilum infernorum (isolate V4)</name>
    <name type="common">Methylokorus infernorum (strain V4)</name>
    <dbReference type="NCBI Taxonomy" id="481448"/>
    <lineage>
        <taxon>Bacteria</taxon>
        <taxon>Pseudomonadati</taxon>
        <taxon>Verrucomicrobiota</taxon>
        <taxon>Methylacidiphilae</taxon>
        <taxon>Methylacidiphilales</taxon>
        <taxon>Methylacidiphilaceae</taxon>
        <taxon>Methylacidiphilum (ex Ratnadevi et al. 2023)</taxon>
    </lineage>
</organism>